<protein>
    <recommendedName>
        <fullName evidence="5">Pentatricopeptide repeat-containing protein</fullName>
    </recommendedName>
</protein>
<reference evidence="3 4" key="1">
    <citation type="submission" date="2024-01" db="EMBL/GenBank/DDBJ databases">
        <title>The complete chloroplast genome sequence of Lithospermum erythrorhizon: insights into the phylogenetic relationship among Boraginaceae species and the maternal lineages of purple gromwells.</title>
        <authorList>
            <person name="Okada T."/>
            <person name="Watanabe K."/>
        </authorList>
    </citation>
    <scope>NUCLEOTIDE SEQUENCE [LARGE SCALE GENOMIC DNA]</scope>
</reference>
<comment type="caution">
    <text evidence="3">The sequence shown here is derived from an EMBL/GenBank/DDBJ whole genome shotgun (WGS) entry which is preliminary data.</text>
</comment>
<proteinExistence type="inferred from homology"/>
<comment type="similarity">
    <text evidence="1">Belongs to the PPR family. P subfamily.</text>
</comment>
<dbReference type="AlphaFoldDB" id="A0AAV3S097"/>
<name>A0AAV3S097_LITER</name>
<evidence type="ECO:0000256" key="2">
    <source>
        <dbReference type="ARBA" id="ARBA00022737"/>
    </source>
</evidence>
<dbReference type="EMBL" id="BAABME010013361">
    <property type="protein sequence ID" value="GAA0186094.1"/>
    <property type="molecule type" value="Genomic_DNA"/>
</dbReference>
<sequence length="228" mass="25874">MSKMKKVRAMSTYLRCYTLLPYHPKQGNPCPNLLSTFHTNVKTTHKSFWEKPLVKYDNIVSVDFAVMVFDYLTKIQPEAPATEFNKILSAIAKMKQYSIVVHLFKKMLLLGCTFSDYAISIVTLCFCKLKRVDLGFAILAFSFKIGVVPRTSMYTSLIHGLFMENKSSQGIQLFEKLILGRNFQVDIFIPAIVIDGLFKSGHATKNRMVDAGNVELDLFVYGIIESLC</sequence>
<dbReference type="PANTHER" id="PTHR47941">
    <property type="entry name" value="PENTATRICOPEPTIDE REPEAT-CONTAINING PROTEIN 3, MITOCHONDRIAL"/>
    <property type="match status" value="1"/>
</dbReference>
<gene>
    <name evidence="3" type="ORF">LIER_33382</name>
</gene>
<dbReference type="Proteomes" id="UP001454036">
    <property type="component" value="Unassembled WGS sequence"/>
</dbReference>
<organism evidence="3 4">
    <name type="scientific">Lithospermum erythrorhizon</name>
    <name type="common">Purple gromwell</name>
    <name type="synonym">Lithospermum officinale var. erythrorhizon</name>
    <dbReference type="NCBI Taxonomy" id="34254"/>
    <lineage>
        <taxon>Eukaryota</taxon>
        <taxon>Viridiplantae</taxon>
        <taxon>Streptophyta</taxon>
        <taxon>Embryophyta</taxon>
        <taxon>Tracheophyta</taxon>
        <taxon>Spermatophyta</taxon>
        <taxon>Magnoliopsida</taxon>
        <taxon>eudicotyledons</taxon>
        <taxon>Gunneridae</taxon>
        <taxon>Pentapetalae</taxon>
        <taxon>asterids</taxon>
        <taxon>lamiids</taxon>
        <taxon>Boraginales</taxon>
        <taxon>Boraginaceae</taxon>
        <taxon>Boraginoideae</taxon>
        <taxon>Lithospermeae</taxon>
        <taxon>Lithospermum</taxon>
    </lineage>
</organism>
<keyword evidence="2" id="KW-0677">Repeat</keyword>
<evidence type="ECO:0000313" key="3">
    <source>
        <dbReference type="EMBL" id="GAA0186094.1"/>
    </source>
</evidence>
<accession>A0AAV3S097</accession>
<keyword evidence="4" id="KW-1185">Reference proteome</keyword>
<evidence type="ECO:0000256" key="1">
    <source>
        <dbReference type="ARBA" id="ARBA00007626"/>
    </source>
</evidence>
<evidence type="ECO:0008006" key="5">
    <source>
        <dbReference type="Google" id="ProtNLM"/>
    </source>
</evidence>
<dbReference type="Gene3D" id="1.25.40.10">
    <property type="entry name" value="Tetratricopeptide repeat domain"/>
    <property type="match status" value="1"/>
</dbReference>
<dbReference type="InterPro" id="IPR011990">
    <property type="entry name" value="TPR-like_helical_dom_sf"/>
</dbReference>
<evidence type="ECO:0000313" key="4">
    <source>
        <dbReference type="Proteomes" id="UP001454036"/>
    </source>
</evidence>